<reference evidence="2" key="1">
    <citation type="submission" date="2020-04" db="EMBL/GenBank/DDBJ databases">
        <title>Tenacibaculum mesophilum bac2.</title>
        <authorList>
            <person name="Li M."/>
        </authorList>
    </citation>
    <scope>NUCLEOTIDE SEQUENCE</scope>
    <source>
        <strain evidence="2">Bac2</strain>
    </source>
</reference>
<organism evidence="2 3">
    <name type="scientific">Tenacibaculum mesophilum</name>
    <dbReference type="NCBI Taxonomy" id="104268"/>
    <lineage>
        <taxon>Bacteria</taxon>
        <taxon>Pseudomonadati</taxon>
        <taxon>Bacteroidota</taxon>
        <taxon>Flavobacteriia</taxon>
        <taxon>Flavobacteriales</taxon>
        <taxon>Flavobacteriaceae</taxon>
        <taxon>Tenacibaculum</taxon>
    </lineage>
</organism>
<dbReference type="RefSeq" id="WP_253679830.1">
    <property type="nucleotide sequence ID" value="NZ_CP050861.1"/>
</dbReference>
<evidence type="ECO:0000313" key="2">
    <source>
        <dbReference type="EMBL" id="UTD16565.1"/>
    </source>
</evidence>
<feature type="transmembrane region" description="Helical" evidence="1">
    <location>
        <begin position="16"/>
        <end position="37"/>
    </location>
</feature>
<name>A0AAE9MRQ6_9FLAO</name>
<keyword evidence="1" id="KW-0472">Membrane</keyword>
<gene>
    <name evidence="2" type="ORF">HER15_14240</name>
</gene>
<dbReference type="AlphaFoldDB" id="A0AAE9MRQ6"/>
<dbReference type="Proteomes" id="UP001056837">
    <property type="component" value="Chromosome"/>
</dbReference>
<evidence type="ECO:0000313" key="3">
    <source>
        <dbReference type="Proteomes" id="UP001056837"/>
    </source>
</evidence>
<keyword evidence="1" id="KW-1133">Transmembrane helix</keyword>
<proteinExistence type="predicted"/>
<accession>A0AAE9MRQ6</accession>
<sequence length="190" mass="22473">MEFNKSKITLKKGKEVIYDIVIIIVGSIISLFSFQAYNNYQSNNKVVNILNASIQSINNKEIELSHLNLSPLMLNYKPSDTLLVYNQPIYFEYEKFYDKFLQSDEMNLILDSEFFKQINDFQIRHEKLKNLYISRKNDSLRKMIKNNIVLQIKEEKDILKGEVNYLNGVISKDSLTKIRQNTFRKYIIPL</sequence>
<evidence type="ECO:0000256" key="1">
    <source>
        <dbReference type="SAM" id="Phobius"/>
    </source>
</evidence>
<protein>
    <submittedName>
        <fullName evidence="2">Uncharacterized protein</fullName>
    </submittedName>
</protein>
<dbReference type="EMBL" id="CP050861">
    <property type="protein sequence ID" value="UTD16565.1"/>
    <property type="molecule type" value="Genomic_DNA"/>
</dbReference>
<keyword evidence="1" id="KW-0812">Transmembrane</keyword>